<dbReference type="Gene3D" id="3.30.1360.120">
    <property type="entry name" value="Probable tRNA modification gtpase trme, domain 1"/>
    <property type="match status" value="1"/>
</dbReference>
<dbReference type="SUPFAM" id="SSF103025">
    <property type="entry name" value="Folate-binding domain"/>
    <property type="match status" value="1"/>
</dbReference>
<evidence type="ECO:0000256" key="8">
    <source>
        <dbReference type="PIRSR" id="PIRSR006487-1"/>
    </source>
</evidence>
<dbReference type="EC" id="2.1.2.10" evidence="2 7"/>
<comment type="function">
    <text evidence="7">The glycine cleavage system catalyzes the degradation of glycine.</text>
</comment>
<comment type="catalytic activity">
    <reaction evidence="6 7">
        <text>N(6)-[(R)-S(8)-aminomethyldihydrolipoyl]-L-lysyl-[protein] + (6S)-5,6,7,8-tetrahydrofolate = N(6)-[(R)-dihydrolipoyl]-L-lysyl-[protein] + (6R)-5,10-methylene-5,6,7,8-tetrahydrofolate + NH4(+)</text>
        <dbReference type="Rhea" id="RHEA:16945"/>
        <dbReference type="Rhea" id="RHEA-COMP:10475"/>
        <dbReference type="Rhea" id="RHEA-COMP:10492"/>
        <dbReference type="ChEBI" id="CHEBI:15636"/>
        <dbReference type="ChEBI" id="CHEBI:28938"/>
        <dbReference type="ChEBI" id="CHEBI:57453"/>
        <dbReference type="ChEBI" id="CHEBI:83100"/>
        <dbReference type="ChEBI" id="CHEBI:83143"/>
        <dbReference type="EC" id="2.1.2.10"/>
    </reaction>
</comment>
<dbReference type="AlphaFoldDB" id="A0A9D1Z4Q5"/>
<sequence length="360" mass="39251">MEKKTPLYDCHVALGGKIVPFAGYLLPVQYSTGVIAEHMAVRTAAGLFDVSHMGELVFTGPDALRNLNHMLTNDFTNMYDGQVRYSPMCNDDGGCVDDLIVYKVREGAYLVVVNAANKDKDAAWMAERLFGDCKMEDLSDTVAQVALQGPSSKEILLRLVGEEELPKKYYSFVREITVGGIRCLVSRTGYTGEFGYELYCATGEGPALWDLLLETGKDLGLIPCGLGARDTLRLEAAMPLYGHELTDGIGPLEAGLDFAVKMGKTEFIGKAGLERRLPLTRTRVGLEVTGRGIVREHQDIYIGERLVGQTTSGTHAPFLGKAIAMAYLSPEDAAVGSEVAVDVRGRRVACKVVPLPFYKR</sequence>
<evidence type="ECO:0000256" key="2">
    <source>
        <dbReference type="ARBA" id="ARBA00012616"/>
    </source>
</evidence>
<dbReference type="PANTHER" id="PTHR43757:SF2">
    <property type="entry name" value="AMINOMETHYLTRANSFERASE, MITOCHONDRIAL"/>
    <property type="match status" value="1"/>
</dbReference>
<evidence type="ECO:0000256" key="6">
    <source>
        <dbReference type="ARBA" id="ARBA00047665"/>
    </source>
</evidence>
<dbReference type="GO" id="GO:0004047">
    <property type="term" value="F:aminomethyltransferase activity"/>
    <property type="evidence" value="ECO:0007669"/>
    <property type="project" value="UniProtKB-UniRule"/>
</dbReference>
<evidence type="ECO:0000313" key="12">
    <source>
        <dbReference type="Proteomes" id="UP000886824"/>
    </source>
</evidence>
<dbReference type="Gene3D" id="2.40.30.110">
    <property type="entry name" value="Aminomethyltransferase beta-barrel domains"/>
    <property type="match status" value="1"/>
</dbReference>
<dbReference type="Proteomes" id="UP000886824">
    <property type="component" value="Unassembled WGS sequence"/>
</dbReference>
<dbReference type="Gene3D" id="3.30.70.1400">
    <property type="entry name" value="Aminomethyltransferase beta-barrel domains"/>
    <property type="match status" value="1"/>
</dbReference>
<dbReference type="GO" id="GO:0019464">
    <property type="term" value="P:glycine decarboxylation via glycine cleavage system"/>
    <property type="evidence" value="ECO:0007669"/>
    <property type="project" value="UniProtKB-UniRule"/>
</dbReference>
<comment type="similarity">
    <text evidence="1 7">Belongs to the GcvT family.</text>
</comment>
<evidence type="ECO:0000256" key="7">
    <source>
        <dbReference type="HAMAP-Rule" id="MF_00259"/>
    </source>
</evidence>
<keyword evidence="4 7" id="KW-0808">Transferase</keyword>
<dbReference type="Pfam" id="PF01571">
    <property type="entry name" value="GCV_T"/>
    <property type="match status" value="1"/>
</dbReference>
<feature type="domain" description="Aminomethyltransferase C-terminal" evidence="10">
    <location>
        <begin position="281"/>
        <end position="359"/>
    </location>
</feature>
<dbReference type="GO" id="GO:0005829">
    <property type="term" value="C:cytosol"/>
    <property type="evidence" value="ECO:0007669"/>
    <property type="project" value="TreeGrafter"/>
</dbReference>
<dbReference type="InterPro" id="IPR028896">
    <property type="entry name" value="GcvT/YgfZ/DmdA"/>
</dbReference>
<evidence type="ECO:0000256" key="3">
    <source>
        <dbReference type="ARBA" id="ARBA00022576"/>
    </source>
</evidence>
<gene>
    <name evidence="7 11" type="primary">gcvT</name>
    <name evidence="11" type="ORF">H9826_05805</name>
</gene>
<evidence type="ECO:0000259" key="9">
    <source>
        <dbReference type="Pfam" id="PF01571"/>
    </source>
</evidence>
<dbReference type="HAMAP" id="MF_00259">
    <property type="entry name" value="GcvT"/>
    <property type="match status" value="1"/>
</dbReference>
<feature type="domain" description="GCVT N-terminal" evidence="9">
    <location>
        <begin position="7"/>
        <end position="264"/>
    </location>
</feature>
<reference evidence="11" key="2">
    <citation type="submission" date="2021-04" db="EMBL/GenBank/DDBJ databases">
        <authorList>
            <person name="Gilroy R."/>
        </authorList>
    </citation>
    <scope>NUCLEOTIDE SEQUENCE</scope>
    <source>
        <strain evidence="11">CHK33-7979</strain>
    </source>
</reference>
<dbReference type="PANTHER" id="PTHR43757">
    <property type="entry name" value="AMINOMETHYLTRANSFERASE"/>
    <property type="match status" value="1"/>
</dbReference>
<accession>A0A9D1Z4Q5</accession>
<dbReference type="InterPro" id="IPR013977">
    <property type="entry name" value="GcvT_C"/>
</dbReference>
<keyword evidence="3 7" id="KW-0032">Aminotransferase</keyword>
<dbReference type="InterPro" id="IPR029043">
    <property type="entry name" value="GcvT/YgfZ_C"/>
</dbReference>
<comment type="subunit">
    <text evidence="7">The glycine cleavage system is composed of four proteins: P, T, L and H.</text>
</comment>
<dbReference type="SUPFAM" id="SSF101790">
    <property type="entry name" value="Aminomethyltransferase beta-barrel domain"/>
    <property type="match status" value="1"/>
</dbReference>
<evidence type="ECO:0000259" key="10">
    <source>
        <dbReference type="Pfam" id="PF08669"/>
    </source>
</evidence>
<organism evidence="11 12">
    <name type="scientific">Candidatus Intestinimonas merdavium</name>
    <dbReference type="NCBI Taxonomy" id="2838622"/>
    <lineage>
        <taxon>Bacteria</taxon>
        <taxon>Bacillati</taxon>
        <taxon>Bacillota</taxon>
        <taxon>Clostridia</taxon>
        <taxon>Eubacteriales</taxon>
        <taxon>Intestinimonas</taxon>
    </lineage>
</organism>
<dbReference type="GO" id="GO:0005960">
    <property type="term" value="C:glycine cleavage complex"/>
    <property type="evidence" value="ECO:0007669"/>
    <property type="project" value="InterPro"/>
</dbReference>
<protein>
    <recommendedName>
        <fullName evidence="2 7">Aminomethyltransferase</fullName>
        <ecNumber evidence="2 7">2.1.2.10</ecNumber>
    </recommendedName>
    <alternativeName>
        <fullName evidence="5 7">Glycine cleavage system T protein</fullName>
    </alternativeName>
</protein>
<dbReference type="FunFam" id="3.30.70.1400:FF:000001">
    <property type="entry name" value="Aminomethyltransferase"/>
    <property type="match status" value="1"/>
</dbReference>
<evidence type="ECO:0000256" key="1">
    <source>
        <dbReference type="ARBA" id="ARBA00008609"/>
    </source>
</evidence>
<dbReference type="Gene3D" id="4.10.1250.10">
    <property type="entry name" value="Aminomethyltransferase fragment"/>
    <property type="match status" value="1"/>
</dbReference>
<dbReference type="NCBIfam" id="TIGR00528">
    <property type="entry name" value="gcvT"/>
    <property type="match status" value="1"/>
</dbReference>
<dbReference type="InterPro" id="IPR022903">
    <property type="entry name" value="GcvT_bac"/>
</dbReference>
<dbReference type="InterPro" id="IPR006222">
    <property type="entry name" value="GCVT_N"/>
</dbReference>
<feature type="binding site" evidence="8">
    <location>
        <position position="197"/>
    </location>
    <ligand>
        <name>substrate</name>
    </ligand>
</feature>
<evidence type="ECO:0000313" key="11">
    <source>
        <dbReference type="EMBL" id="HIY73471.1"/>
    </source>
</evidence>
<dbReference type="PIRSF" id="PIRSF006487">
    <property type="entry name" value="GcvT"/>
    <property type="match status" value="1"/>
</dbReference>
<dbReference type="NCBIfam" id="NF001567">
    <property type="entry name" value="PRK00389.1"/>
    <property type="match status" value="1"/>
</dbReference>
<dbReference type="GO" id="GO:0008483">
    <property type="term" value="F:transaminase activity"/>
    <property type="evidence" value="ECO:0007669"/>
    <property type="project" value="UniProtKB-KW"/>
</dbReference>
<dbReference type="Pfam" id="PF08669">
    <property type="entry name" value="GCV_T_C"/>
    <property type="match status" value="1"/>
</dbReference>
<dbReference type="EMBL" id="DXCX01000057">
    <property type="protein sequence ID" value="HIY73471.1"/>
    <property type="molecule type" value="Genomic_DNA"/>
</dbReference>
<dbReference type="InterPro" id="IPR027266">
    <property type="entry name" value="TrmE/GcvT-like"/>
</dbReference>
<comment type="caution">
    <text evidence="11">The sequence shown here is derived from an EMBL/GenBank/DDBJ whole genome shotgun (WGS) entry which is preliminary data.</text>
</comment>
<dbReference type="FunFam" id="2.40.30.110:FF:000003">
    <property type="entry name" value="Aminomethyltransferase"/>
    <property type="match status" value="1"/>
</dbReference>
<dbReference type="InterPro" id="IPR006223">
    <property type="entry name" value="GcvT"/>
</dbReference>
<evidence type="ECO:0000256" key="4">
    <source>
        <dbReference type="ARBA" id="ARBA00022679"/>
    </source>
</evidence>
<reference evidence="11" key="1">
    <citation type="journal article" date="2021" name="PeerJ">
        <title>Extensive microbial diversity within the chicken gut microbiome revealed by metagenomics and culture.</title>
        <authorList>
            <person name="Gilroy R."/>
            <person name="Ravi A."/>
            <person name="Getino M."/>
            <person name="Pursley I."/>
            <person name="Horton D.L."/>
            <person name="Alikhan N.F."/>
            <person name="Baker D."/>
            <person name="Gharbi K."/>
            <person name="Hall N."/>
            <person name="Watson M."/>
            <person name="Adriaenssens E.M."/>
            <person name="Foster-Nyarko E."/>
            <person name="Jarju S."/>
            <person name="Secka A."/>
            <person name="Antonio M."/>
            <person name="Oren A."/>
            <person name="Chaudhuri R.R."/>
            <person name="La Ragione R."/>
            <person name="Hildebrand F."/>
            <person name="Pallen M.J."/>
        </authorList>
    </citation>
    <scope>NUCLEOTIDE SEQUENCE</scope>
    <source>
        <strain evidence="11">CHK33-7979</strain>
    </source>
</reference>
<name>A0A9D1Z4Q5_9FIRM</name>
<proteinExistence type="inferred from homology"/>
<evidence type="ECO:0000256" key="5">
    <source>
        <dbReference type="ARBA" id="ARBA00031395"/>
    </source>
</evidence>